<comment type="caution">
    <text evidence="9">The sequence shown here is derived from an EMBL/GenBank/DDBJ whole genome shotgun (WGS) entry which is preliminary data.</text>
</comment>
<evidence type="ECO:0000256" key="7">
    <source>
        <dbReference type="ARBA" id="ARBA00043224"/>
    </source>
</evidence>
<keyword evidence="3" id="KW-0479">Metal-binding</keyword>
<evidence type="ECO:0000256" key="5">
    <source>
        <dbReference type="ARBA" id="ARBA00037900"/>
    </source>
</evidence>
<dbReference type="eggNOG" id="COG1335">
    <property type="taxonomic scope" value="Bacteria"/>
</dbReference>
<gene>
    <name evidence="9" type="ORF">BSCA_2353</name>
</gene>
<dbReference type="AlphaFoldDB" id="A0A087D9G4"/>
<dbReference type="STRING" id="158787.BSCA_2353"/>
<reference evidence="9 10" key="1">
    <citation type="submission" date="2014-03" db="EMBL/GenBank/DDBJ databases">
        <title>Genomics of Bifidobacteria.</title>
        <authorList>
            <person name="Ventura M."/>
            <person name="Milani C."/>
            <person name="Lugli G.A."/>
        </authorList>
    </citation>
    <scope>NUCLEOTIDE SEQUENCE [LARGE SCALE GENOMIC DNA]</scope>
    <source>
        <strain evidence="9 10">LMG 21589</strain>
    </source>
</reference>
<proteinExistence type="inferred from homology"/>
<dbReference type="InterPro" id="IPR052347">
    <property type="entry name" value="Isochorismatase_Nicotinamidase"/>
</dbReference>
<evidence type="ECO:0000259" key="8">
    <source>
        <dbReference type="Pfam" id="PF00857"/>
    </source>
</evidence>
<dbReference type="OrthoDB" id="9791276at2"/>
<protein>
    <recommendedName>
        <fullName evidence="6">nicotinamidase</fullName>
        <ecNumber evidence="6">3.5.1.19</ecNumber>
    </recommendedName>
    <alternativeName>
        <fullName evidence="7">Nicotinamide deamidase</fullName>
    </alternativeName>
</protein>
<dbReference type="Pfam" id="PF00857">
    <property type="entry name" value="Isochorismatase"/>
    <property type="match status" value="1"/>
</dbReference>
<dbReference type="SUPFAM" id="SSF52499">
    <property type="entry name" value="Isochorismatase-like hydrolases"/>
    <property type="match status" value="1"/>
</dbReference>
<dbReference type="PANTHER" id="PTHR11080:SF2">
    <property type="entry name" value="LD05707P"/>
    <property type="match status" value="1"/>
</dbReference>
<evidence type="ECO:0000313" key="10">
    <source>
        <dbReference type="Proteomes" id="UP000029033"/>
    </source>
</evidence>
<dbReference type="PANTHER" id="PTHR11080">
    <property type="entry name" value="PYRAZINAMIDASE/NICOTINAMIDASE"/>
    <property type="match status" value="1"/>
</dbReference>
<dbReference type="Proteomes" id="UP000029033">
    <property type="component" value="Unassembled WGS sequence"/>
</dbReference>
<dbReference type="InterPro" id="IPR000868">
    <property type="entry name" value="Isochorismatase-like_dom"/>
</dbReference>
<dbReference type="EMBL" id="JGZO01000016">
    <property type="protein sequence ID" value="KFI92164.1"/>
    <property type="molecule type" value="Genomic_DNA"/>
</dbReference>
<dbReference type="Gene3D" id="3.40.50.850">
    <property type="entry name" value="Isochorismatase-like"/>
    <property type="match status" value="1"/>
</dbReference>
<comment type="similarity">
    <text evidence="1">Belongs to the isochorismatase family.</text>
</comment>
<name>A0A087D9G4_9BIFI</name>
<keyword evidence="2" id="KW-0662">Pyridine nucleotide biosynthesis</keyword>
<evidence type="ECO:0000256" key="2">
    <source>
        <dbReference type="ARBA" id="ARBA00022642"/>
    </source>
</evidence>
<dbReference type="GeneID" id="85166199"/>
<dbReference type="GO" id="GO:0046872">
    <property type="term" value="F:metal ion binding"/>
    <property type="evidence" value="ECO:0007669"/>
    <property type="project" value="UniProtKB-KW"/>
</dbReference>
<evidence type="ECO:0000256" key="3">
    <source>
        <dbReference type="ARBA" id="ARBA00022723"/>
    </source>
</evidence>
<dbReference type="EC" id="3.5.1.19" evidence="6"/>
<dbReference type="GO" id="GO:0008936">
    <property type="term" value="F:nicotinamidase activity"/>
    <property type="evidence" value="ECO:0007669"/>
    <property type="project" value="UniProtKB-EC"/>
</dbReference>
<sequence length="216" mass="23123">MAKALIIVDVQPTFCEGGELGVEGGNAVAERIAAYVEAHRGDYAYIATTQDWHIEPGSHWSDHPDFVDTWPKHGAAGTPNAELHPAVAALRLDHHYKKGQYAAAYSGFEGIEDNTDRIQTRDEVDRAQREGRTLARALEDAGVSSVDVAGIAESHCVKETALDARKLGYAVTVFEDLTVPVSEELGVAARKEMAAAGVTLAESGSPQRGEPDSANE</sequence>
<comment type="pathway">
    <text evidence="5">Cofactor biosynthesis; nicotinate biosynthesis; nicotinate from nicotinamide: step 1/1.</text>
</comment>
<evidence type="ECO:0000313" key="9">
    <source>
        <dbReference type="EMBL" id="KFI92164.1"/>
    </source>
</evidence>
<accession>A0A087D9G4</accession>
<dbReference type="RefSeq" id="WP_046726175.1">
    <property type="nucleotide sequence ID" value="NZ_CAUPKV010000025.1"/>
</dbReference>
<keyword evidence="10" id="KW-1185">Reference proteome</keyword>
<keyword evidence="4 9" id="KW-0378">Hydrolase</keyword>
<evidence type="ECO:0000256" key="4">
    <source>
        <dbReference type="ARBA" id="ARBA00022801"/>
    </source>
</evidence>
<evidence type="ECO:0000256" key="6">
    <source>
        <dbReference type="ARBA" id="ARBA00039017"/>
    </source>
</evidence>
<evidence type="ECO:0000256" key="1">
    <source>
        <dbReference type="ARBA" id="ARBA00006336"/>
    </source>
</evidence>
<dbReference type="InterPro" id="IPR036380">
    <property type="entry name" value="Isochorismatase-like_sf"/>
</dbReference>
<feature type="domain" description="Isochorismatase-like" evidence="8">
    <location>
        <begin position="4"/>
        <end position="201"/>
    </location>
</feature>
<organism evidence="9 10">
    <name type="scientific">Bifidobacterium scardovii</name>
    <dbReference type="NCBI Taxonomy" id="158787"/>
    <lineage>
        <taxon>Bacteria</taxon>
        <taxon>Bacillati</taxon>
        <taxon>Actinomycetota</taxon>
        <taxon>Actinomycetes</taxon>
        <taxon>Bifidobacteriales</taxon>
        <taxon>Bifidobacteriaceae</taxon>
        <taxon>Bifidobacterium</taxon>
    </lineage>
</organism>
<dbReference type="GO" id="GO:0019363">
    <property type="term" value="P:pyridine nucleotide biosynthetic process"/>
    <property type="evidence" value="ECO:0007669"/>
    <property type="project" value="UniProtKB-KW"/>
</dbReference>